<dbReference type="Proteomes" id="UP000183649">
    <property type="component" value="Unassembled WGS sequence"/>
</dbReference>
<evidence type="ECO:0000313" key="7">
    <source>
        <dbReference type="Proteomes" id="UP000183649"/>
    </source>
</evidence>
<comment type="similarity">
    <text evidence="1">Belongs to the TrbE/VirB4 family.</text>
</comment>
<dbReference type="PANTHER" id="PTHR30121:SF12">
    <property type="entry name" value="TYPE IV SECRETION SYSTEM PROTEIN CAGE"/>
    <property type="match status" value="1"/>
</dbReference>
<gene>
    <name evidence="6" type="ORF">Ga0061069_104151</name>
</gene>
<dbReference type="InterPro" id="IPR027417">
    <property type="entry name" value="P-loop_NTPase"/>
</dbReference>
<dbReference type="NCBIfam" id="NF010404">
    <property type="entry name" value="PRK13830.1"/>
    <property type="match status" value="1"/>
</dbReference>
<evidence type="ECO:0000256" key="2">
    <source>
        <dbReference type="ARBA" id="ARBA00022741"/>
    </source>
</evidence>
<dbReference type="PANTHER" id="PTHR30121">
    <property type="entry name" value="UNCHARACTERIZED PROTEIN YJGR-RELATED"/>
    <property type="match status" value="1"/>
</dbReference>
<dbReference type="CDD" id="cd01127">
    <property type="entry name" value="TrwB_TraG_TraD_VirD4"/>
    <property type="match status" value="1"/>
</dbReference>
<dbReference type="InterPro" id="IPR018145">
    <property type="entry name" value="CagE_TrbE_VirB_cntrl_dom"/>
</dbReference>
<proteinExistence type="inferred from homology"/>
<evidence type="ECO:0000256" key="4">
    <source>
        <dbReference type="SAM" id="Coils"/>
    </source>
</evidence>
<dbReference type="GO" id="GO:0005524">
    <property type="term" value="F:ATP binding"/>
    <property type="evidence" value="ECO:0007669"/>
    <property type="project" value="UniProtKB-KW"/>
</dbReference>
<protein>
    <submittedName>
        <fullName evidence="6">Type IV secretory pathway, VirB4 component</fullName>
    </submittedName>
</protein>
<organism evidence="6 7">
    <name type="scientific">Thiomonas bhubaneswarensis</name>
    <dbReference type="NCBI Taxonomy" id="339866"/>
    <lineage>
        <taxon>Bacteria</taxon>
        <taxon>Pseudomonadati</taxon>
        <taxon>Pseudomonadota</taxon>
        <taxon>Betaproteobacteria</taxon>
        <taxon>Burkholderiales</taxon>
        <taxon>Thiomonas</taxon>
    </lineage>
</organism>
<evidence type="ECO:0000313" key="6">
    <source>
        <dbReference type="EMBL" id="CUA96479.1"/>
    </source>
</evidence>
<reference evidence="7" key="1">
    <citation type="submission" date="2015-08" db="EMBL/GenBank/DDBJ databases">
        <authorList>
            <person name="Varghese N."/>
        </authorList>
    </citation>
    <scope>NUCLEOTIDE SEQUENCE [LARGE SCALE GENOMIC DNA]</scope>
    <source>
        <strain evidence="7">DSM 18181</strain>
    </source>
</reference>
<sequence length="816" mass="90068">MRALKEFRDAAYGLPDLLPWAALVGNGIVLTKAGGLMAGWEYRGPDLDSSTPEELGAMAARLNAALKLGDGWALHVDAVRSPAPGYAPAGAFPDRTTRLIDDVRRHAHESRDLGFGSRFVLTATWFPMPDIASKTADLFVEGRVKATASRNLERFSQQIRALESRLSTLMQIRRLVDVVDARAGIVDSPLLAHLEQCVSLTPQRRAFRMADVPMYLDCVLGQHDFATGFVPRIGRRNVACIGLTGLPPDSFPGILDVLSRLPVSYRWSSRFIYLDPGQAEKTLNKYRSKWAQKRKSMMNLLRENAGGQATHINADADRMAHDAVEALAEASSGMVLYGYYTSVLLLSHEDPEILAETTREMVKLIESHGFVARVEDVNAVEAYLGSLPGNTAANVRRPLVHTLNLAHLLPFTAVWGGQECNPCPFYPSDSPPLLHAKTDGATPFKLSLHAGDVGHTAILGPTGAGKSTLLATLAAQQFRYSGAQVFAFDKGYSLLPLVWAAGGEHYDIAGDSGDLAFCPLGRVSEAAERVWAAEWLEQLCELQGMSILPRHRQEIFRTVSQLGASTDCMSQRTMTNFLVLLQDQALREALQAYTLRGMAGHLLDAETDSLGEDCFQVFEMEHLMNKGDKLVLPVLAYLFHRIEQRFRGEPTLLILDEAWIMLGHPAFKAKIREWLKVLRKANVAVVFATQSLTDLSRSGIADVIFESCPTKIFLPNPEAQTENIRPLYEAVGLNARQIEILALATPKRQYYVMHPEGRRLFELGLSEAELAFVGASGKGDIARIRMLRASLGAGWPAQWLRERGQSEAAARWEKYQ</sequence>
<keyword evidence="3" id="KW-0067">ATP-binding</keyword>
<dbReference type="STRING" id="339866.GCA_001418255_01384"/>
<evidence type="ECO:0000256" key="1">
    <source>
        <dbReference type="ARBA" id="ARBA00006512"/>
    </source>
</evidence>
<dbReference type="SMART" id="SM00382">
    <property type="entry name" value="AAA"/>
    <property type="match status" value="1"/>
</dbReference>
<dbReference type="SUPFAM" id="SSF52540">
    <property type="entry name" value="P-loop containing nucleoside triphosphate hydrolases"/>
    <property type="match status" value="1"/>
</dbReference>
<evidence type="ECO:0000259" key="5">
    <source>
        <dbReference type="SMART" id="SM00382"/>
    </source>
</evidence>
<dbReference type="EMBL" id="CYHF01000004">
    <property type="protein sequence ID" value="CUA96479.1"/>
    <property type="molecule type" value="Genomic_DNA"/>
</dbReference>
<keyword evidence="7" id="KW-1185">Reference proteome</keyword>
<feature type="domain" description="AAA+ ATPase" evidence="5">
    <location>
        <begin position="452"/>
        <end position="711"/>
    </location>
</feature>
<feature type="coiled-coil region" evidence="4">
    <location>
        <begin position="145"/>
        <end position="172"/>
    </location>
</feature>
<keyword evidence="4" id="KW-0175">Coiled coil</keyword>
<name>A0A0K6HZY9_9BURK</name>
<dbReference type="OrthoDB" id="9816422at2"/>
<accession>A0A0K6HZY9</accession>
<dbReference type="InterPro" id="IPR051162">
    <property type="entry name" value="T4SS_component"/>
</dbReference>
<keyword evidence="2" id="KW-0547">Nucleotide-binding</keyword>
<dbReference type="AlphaFoldDB" id="A0A0K6HZY9"/>
<dbReference type="InterPro" id="IPR003593">
    <property type="entry name" value="AAA+_ATPase"/>
</dbReference>
<dbReference type="Pfam" id="PF03135">
    <property type="entry name" value="CagE_TrbE_VirB"/>
    <property type="match status" value="1"/>
</dbReference>
<dbReference type="Gene3D" id="3.40.50.300">
    <property type="entry name" value="P-loop containing nucleotide triphosphate hydrolases"/>
    <property type="match status" value="2"/>
</dbReference>
<evidence type="ECO:0000256" key="3">
    <source>
        <dbReference type="ARBA" id="ARBA00022840"/>
    </source>
</evidence>